<accession>A0A5K3F0L2</accession>
<organism evidence="10">
    <name type="scientific">Mesocestoides corti</name>
    <name type="common">Flatworm</name>
    <dbReference type="NCBI Taxonomy" id="53468"/>
    <lineage>
        <taxon>Eukaryota</taxon>
        <taxon>Metazoa</taxon>
        <taxon>Spiralia</taxon>
        <taxon>Lophotrochozoa</taxon>
        <taxon>Platyhelminthes</taxon>
        <taxon>Cestoda</taxon>
        <taxon>Eucestoda</taxon>
        <taxon>Cyclophyllidea</taxon>
        <taxon>Mesocestoididae</taxon>
        <taxon>Mesocestoides</taxon>
    </lineage>
</organism>
<protein>
    <recommendedName>
        <fullName evidence="4">diphthine methyl ester synthase</fullName>
        <ecNumber evidence="4">2.1.1.314</ecNumber>
    </recommendedName>
</protein>
<dbReference type="InterPro" id="IPR004551">
    <property type="entry name" value="Dphthn_synthase"/>
</dbReference>
<dbReference type="InterPro" id="IPR014777">
    <property type="entry name" value="4pyrrole_Mease_sub1"/>
</dbReference>
<reference evidence="10" key="1">
    <citation type="submission" date="2019-11" db="UniProtKB">
        <authorList>
            <consortium name="WormBaseParasite"/>
        </authorList>
    </citation>
    <scope>IDENTIFICATION</scope>
</reference>
<dbReference type="UniPathway" id="UPA00559"/>
<evidence type="ECO:0000256" key="2">
    <source>
        <dbReference type="ARBA" id="ARBA00005156"/>
    </source>
</evidence>
<dbReference type="PANTHER" id="PTHR10882">
    <property type="entry name" value="DIPHTHINE SYNTHASE"/>
    <property type="match status" value="1"/>
</dbReference>
<evidence type="ECO:0000256" key="4">
    <source>
        <dbReference type="ARBA" id="ARBA00011927"/>
    </source>
</evidence>
<keyword evidence="6" id="KW-0808">Transferase</keyword>
<evidence type="ECO:0000259" key="9">
    <source>
        <dbReference type="Pfam" id="PF00590"/>
    </source>
</evidence>
<keyword evidence="5" id="KW-0489">Methyltransferase</keyword>
<keyword evidence="7" id="KW-0949">S-adenosyl-L-methionine</keyword>
<dbReference type="InterPro" id="IPR000878">
    <property type="entry name" value="4pyrrol_Mease"/>
</dbReference>
<dbReference type="Pfam" id="PF00590">
    <property type="entry name" value="TP_methylase"/>
    <property type="match status" value="1"/>
</dbReference>
<dbReference type="WBParaSite" id="MCU_004478-RB">
    <property type="protein sequence ID" value="MCU_004478-RB"/>
    <property type="gene ID" value="MCU_004478"/>
</dbReference>
<dbReference type="AlphaFoldDB" id="A0A5K3F0L2"/>
<evidence type="ECO:0000256" key="8">
    <source>
        <dbReference type="ARBA" id="ARBA00048752"/>
    </source>
</evidence>
<dbReference type="SUPFAM" id="SSF53790">
    <property type="entry name" value="Tetrapyrrole methylase"/>
    <property type="match status" value="1"/>
</dbReference>
<name>A0A5K3F0L2_MESCO</name>
<evidence type="ECO:0000313" key="10">
    <source>
        <dbReference type="WBParaSite" id="MCU_004478-RB"/>
    </source>
</evidence>
<evidence type="ECO:0000256" key="6">
    <source>
        <dbReference type="ARBA" id="ARBA00022679"/>
    </source>
</evidence>
<dbReference type="Gene3D" id="3.30.950.10">
    <property type="entry name" value="Methyltransferase, Cobalt-precorrin-4 Transmethylase, Domain 2"/>
    <property type="match status" value="1"/>
</dbReference>
<dbReference type="Gene3D" id="3.40.1010.10">
    <property type="entry name" value="Cobalt-precorrin-4 Transmethylase, Domain 1"/>
    <property type="match status" value="1"/>
</dbReference>
<feature type="domain" description="Tetrapyrrole methylase" evidence="9">
    <location>
        <begin position="1"/>
        <end position="205"/>
    </location>
</feature>
<sequence>MLYVIGLGLSSVEDISVSGLTAAKACDHIFVDAYTSILSHGIEKISLFLGKSVRTADREFTEGDSVIVSLAKKEDVAFLVVGDPLCATTHTGCLVFNDLIFVDIILRAIKEKIPYKVIHNSSIMTAVACCGIHLYHLGETVSIPLWGECGCPDSFYSKIMSNYCRGLHTLCLLDIRVKEKSVENLLRDRDVYEPPRFMLCQEAAYQILEAGRRIRQRFLDASDPDCEVPYEREPDGYLHEDCIVICLARVATPSQAIVVTTIGTLEAAMAAGDSDPISASLGGPMHCMIIPGRLHPMEVEFLSASLLTGDLDDETKIVTSGTRLPILLPPSRDRENFKEIVTAMFSRHQELLNPYT</sequence>
<dbReference type="GO" id="GO:0032259">
    <property type="term" value="P:methylation"/>
    <property type="evidence" value="ECO:0007669"/>
    <property type="project" value="UniProtKB-KW"/>
</dbReference>
<evidence type="ECO:0000256" key="1">
    <source>
        <dbReference type="ARBA" id="ARBA00004006"/>
    </source>
</evidence>
<dbReference type="EC" id="2.1.1.314" evidence="4"/>
<evidence type="ECO:0000256" key="7">
    <source>
        <dbReference type="ARBA" id="ARBA00022691"/>
    </source>
</evidence>
<comment type="pathway">
    <text evidence="2">Protein modification; peptidyl-diphthamide biosynthesis.</text>
</comment>
<proteinExistence type="inferred from homology"/>
<comment type="similarity">
    <text evidence="3">Belongs to the diphthine synthase family.</text>
</comment>
<dbReference type="NCBIfam" id="TIGR00522">
    <property type="entry name" value="dph5"/>
    <property type="match status" value="1"/>
</dbReference>
<comment type="catalytic activity">
    <reaction evidence="8">
        <text>2-[(3S)-amino-3-carboxypropyl]-L-histidyl-[translation elongation factor 2] + 4 S-adenosyl-L-methionine = diphthine methyl ester-[translation elongation factor 2] + 4 S-adenosyl-L-homocysteine + 3 H(+)</text>
        <dbReference type="Rhea" id="RHEA:42652"/>
        <dbReference type="Rhea" id="RHEA-COMP:9749"/>
        <dbReference type="Rhea" id="RHEA-COMP:10173"/>
        <dbReference type="ChEBI" id="CHEBI:15378"/>
        <dbReference type="ChEBI" id="CHEBI:57856"/>
        <dbReference type="ChEBI" id="CHEBI:59789"/>
        <dbReference type="ChEBI" id="CHEBI:73995"/>
        <dbReference type="ChEBI" id="CHEBI:79005"/>
        <dbReference type="EC" id="2.1.1.314"/>
    </reaction>
</comment>
<evidence type="ECO:0000256" key="5">
    <source>
        <dbReference type="ARBA" id="ARBA00022603"/>
    </source>
</evidence>
<dbReference type="InterPro" id="IPR035996">
    <property type="entry name" value="4pyrrol_Methylase_sf"/>
</dbReference>
<dbReference type="PANTHER" id="PTHR10882:SF0">
    <property type="entry name" value="DIPHTHINE METHYL ESTER SYNTHASE"/>
    <property type="match status" value="1"/>
</dbReference>
<dbReference type="GO" id="GO:0141133">
    <property type="term" value="F:diphthine methyl ester synthase activity"/>
    <property type="evidence" value="ECO:0007669"/>
    <property type="project" value="UniProtKB-EC"/>
</dbReference>
<evidence type="ECO:0000256" key="3">
    <source>
        <dbReference type="ARBA" id="ARBA00006729"/>
    </source>
</evidence>
<dbReference type="InterPro" id="IPR014776">
    <property type="entry name" value="4pyrrole_Mease_sub2"/>
</dbReference>
<dbReference type="CDD" id="cd11647">
    <property type="entry name" value="DHP5_DphB"/>
    <property type="match status" value="1"/>
</dbReference>
<comment type="function">
    <text evidence="1">S-adenosyl-L-methionine-dependent methyltransferase that catalyzes four methylations of the modified target histidine residue in translation elongation factor 2 (EF-2), to form an intermediate called diphthine methyl ester. The four successive methylation reactions represent the second step of diphthamide biosynthesis.</text>
</comment>
<dbReference type="GO" id="GO:0017183">
    <property type="term" value="P:protein histidyl modification to diphthamide"/>
    <property type="evidence" value="ECO:0007669"/>
    <property type="project" value="UniProtKB-UniPathway"/>
</dbReference>